<reference evidence="2" key="1">
    <citation type="submission" date="2020-09" db="EMBL/GenBank/DDBJ databases">
        <title>Genome-Enabled Discovery of Anthraquinone Biosynthesis in Senna tora.</title>
        <authorList>
            <person name="Kang S.-H."/>
            <person name="Pandey R.P."/>
            <person name="Lee C.-M."/>
            <person name="Sim J.-S."/>
            <person name="Jeong J.-T."/>
            <person name="Choi B.-S."/>
            <person name="Jung M."/>
            <person name="Ginzburg D."/>
            <person name="Zhao K."/>
            <person name="Won S.Y."/>
            <person name="Oh T.-J."/>
            <person name="Yu Y."/>
            <person name="Kim N.-H."/>
            <person name="Lee O.R."/>
            <person name="Lee T.-H."/>
            <person name="Bashyal P."/>
            <person name="Kim T.-S."/>
            <person name="Lee W.-H."/>
            <person name="Kawkins C."/>
            <person name="Kim C.-K."/>
            <person name="Kim J.S."/>
            <person name="Ahn B.O."/>
            <person name="Rhee S.Y."/>
            <person name="Sohng J.K."/>
        </authorList>
    </citation>
    <scope>NUCLEOTIDE SEQUENCE</scope>
    <source>
        <tissue evidence="2">Leaf</tissue>
    </source>
</reference>
<protein>
    <submittedName>
        <fullName evidence="2">Uncharacterized protein</fullName>
    </submittedName>
</protein>
<dbReference type="Proteomes" id="UP000634136">
    <property type="component" value="Unassembled WGS sequence"/>
</dbReference>
<evidence type="ECO:0000313" key="2">
    <source>
        <dbReference type="EMBL" id="KAF7824410.1"/>
    </source>
</evidence>
<evidence type="ECO:0000256" key="1">
    <source>
        <dbReference type="SAM" id="MobiDB-lite"/>
    </source>
</evidence>
<feature type="region of interest" description="Disordered" evidence="1">
    <location>
        <begin position="114"/>
        <end position="134"/>
    </location>
</feature>
<accession>A0A834TPW1</accession>
<feature type="compositionally biased region" description="Pro residues" evidence="1">
    <location>
        <begin position="1"/>
        <end position="11"/>
    </location>
</feature>
<dbReference type="EMBL" id="JAAIUW010000007">
    <property type="protein sequence ID" value="KAF7824410.1"/>
    <property type="molecule type" value="Genomic_DNA"/>
</dbReference>
<comment type="caution">
    <text evidence="2">The sequence shown here is derived from an EMBL/GenBank/DDBJ whole genome shotgun (WGS) entry which is preliminary data.</text>
</comment>
<organism evidence="2 3">
    <name type="scientific">Senna tora</name>
    <dbReference type="NCBI Taxonomy" id="362788"/>
    <lineage>
        <taxon>Eukaryota</taxon>
        <taxon>Viridiplantae</taxon>
        <taxon>Streptophyta</taxon>
        <taxon>Embryophyta</taxon>
        <taxon>Tracheophyta</taxon>
        <taxon>Spermatophyta</taxon>
        <taxon>Magnoliopsida</taxon>
        <taxon>eudicotyledons</taxon>
        <taxon>Gunneridae</taxon>
        <taxon>Pentapetalae</taxon>
        <taxon>rosids</taxon>
        <taxon>fabids</taxon>
        <taxon>Fabales</taxon>
        <taxon>Fabaceae</taxon>
        <taxon>Caesalpinioideae</taxon>
        <taxon>Cassia clade</taxon>
        <taxon>Senna</taxon>
    </lineage>
</organism>
<evidence type="ECO:0000313" key="3">
    <source>
        <dbReference type="Proteomes" id="UP000634136"/>
    </source>
</evidence>
<proteinExistence type="predicted"/>
<keyword evidence="3" id="KW-1185">Reference proteome</keyword>
<gene>
    <name evidence="2" type="ORF">G2W53_022554</name>
</gene>
<dbReference type="AlphaFoldDB" id="A0A834TPW1"/>
<feature type="region of interest" description="Disordered" evidence="1">
    <location>
        <begin position="40"/>
        <end position="63"/>
    </location>
</feature>
<sequence length="134" mass="15717">MENDPNSPPPLLVYERRKSSSDNSTIINIEFSFEEEKDFTQEVSKSHNEEINSQKENKLSYSSLSDGLPTPLIRSPTFASTIETSLLRLEQFANNYAFEIQEIKRELRRLKRMSKRGRKRQIVEAQSKREQLQH</sequence>
<name>A0A834TPW1_9FABA</name>
<feature type="compositionally biased region" description="Basic and acidic residues" evidence="1">
    <location>
        <begin position="40"/>
        <end position="58"/>
    </location>
</feature>
<feature type="region of interest" description="Disordered" evidence="1">
    <location>
        <begin position="1"/>
        <end position="20"/>
    </location>
</feature>